<keyword evidence="8" id="KW-0067">ATP-binding</keyword>
<dbReference type="GO" id="GO:0005524">
    <property type="term" value="F:ATP binding"/>
    <property type="evidence" value="ECO:0007669"/>
    <property type="project" value="UniProtKB-KW"/>
</dbReference>
<keyword evidence="8" id="KW-0547">Nucleotide-binding</keyword>
<dbReference type="InterPro" id="IPR013525">
    <property type="entry name" value="ABC2_TM"/>
</dbReference>
<keyword evidence="3 6" id="KW-0812">Transmembrane</keyword>
<evidence type="ECO:0000256" key="3">
    <source>
        <dbReference type="ARBA" id="ARBA00022692"/>
    </source>
</evidence>
<feature type="domain" description="ABC-2 type transporter transmembrane" evidence="7">
    <location>
        <begin position="18"/>
        <end position="166"/>
    </location>
</feature>
<accession>A0AAD5XLS8</accession>
<evidence type="ECO:0000256" key="6">
    <source>
        <dbReference type="SAM" id="Phobius"/>
    </source>
</evidence>
<evidence type="ECO:0000256" key="1">
    <source>
        <dbReference type="ARBA" id="ARBA00004141"/>
    </source>
</evidence>
<feature type="transmembrane region" description="Helical" evidence="6">
    <location>
        <begin position="87"/>
        <end position="109"/>
    </location>
</feature>
<dbReference type="GO" id="GO:0016020">
    <property type="term" value="C:membrane"/>
    <property type="evidence" value="ECO:0007669"/>
    <property type="project" value="UniProtKB-SubCell"/>
</dbReference>
<dbReference type="PANTHER" id="PTHR48041">
    <property type="entry name" value="ABC TRANSPORTER G FAMILY MEMBER 28"/>
    <property type="match status" value="1"/>
</dbReference>
<dbReference type="Proteomes" id="UP001212152">
    <property type="component" value="Unassembled WGS sequence"/>
</dbReference>
<dbReference type="GO" id="GO:0140359">
    <property type="term" value="F:ABC-type transporter activity"/>
    <property type="evidence" value="ECO:0007669"/>
    <property type="project" value="InterPro"/>
</dbReference>
<dbReference type="Pfam" id="PF01061">
    <property type="entry name" value="ABC2_membrane"/>
    <property type="match status" value="1"/>
</dbReference>
<evidence type="ECO:0000313" key="8">
    <source>
        <dbReference type="EMBL" id="KAJ3167487.1"/>
    </source>
</evidence>
<keyword evidence="9" id="KW-1185">Reference proteome</keyword>
<sequence>MTLRPIETLALFATSRKGFNFAMPVAILFPTHKTILMRERAGLSYRVSTFFISKLVAELPLAFAWTIIFNATVYWMMHLQRDVSKFLLFQAINLAIVWACIGLGMIVGAASPSVEVAQMVAPLSVVLFVIFSGFLVSSNDLLPVFVWIQYLSPLYYGFRALMQNEFRGLTFSCPPDPSERRAGPGEFWGQHAVDMALLRTARCTRFRFQSRLVHVAATYWKAEAEPLRASQGLLTASSEELEMDFSHFVNISDLCEHDKSFAEVVNGNPAHNFIKILRNAPAGTFHSASKWNGQYYSAARAYLISDQPANLIVPVRHRPTVADMEKFAFGFKYSTDQLVALDDNHEDAPVVESTFYSDLLELVNARTAVILSSGSEGSVEDTASAAFMETDIIAPSSGKAVSMEDIANDPVQDVADDISPTFSSHTIDEDKDERLCESLLKSFTKYLLQGVAPFQVKNRWFRLRNSTPPEKNHAIMLGQRVSVESDGSVKFFEGRGVSGNPQHDGIGLYYEAKRYLHRKSDIAINAQLVAELIALAQYNQSKRRLLCAESFVVGIHHRRAYLVSAQFSINYLANLASSTGLIMGDYLLLKKSPEYDLASSRQRKEFAALFLTLVNYLRSGEAYCGTLGFKHRRVTR</sequence>
<comment type="caution">
    <text evidence="8">The sequence shown here is derived from an EMBL/GenBank/DDBJ whole genome shotgun (WGS) entry which is preliminary data.</text>
</comment>
<organism evidence="8 9">
    <name type="scientific">Geranomyces variabilis</name>
    <dbReference type="NCBI Taxonomy" id="109894"/>
    <lineage>
        <taxon>Eukaryota</taxon>
        <taxon>Fungi</taxon>
        <taxon>Fungi incertae sedis</taxon>
        <taxon>Chytridiomycota</taxon>
        <taxon>Chytridiomycota incertae sedis</taxon>
        <taxon>Chytridiomycetes</taxon>
        <taxon>Spizellomycetales</taxon>
        <taxon>Powellomycetaceae</taxon>
        <taxon>Geranomyces</taxon>
    </lineage>
</organism>
<dbReference type="EMBL" id="JADGJQ010000140">
    <property type="protein sequence ID" value="KAJ3167487.1"/>
    <property type="molecule type" value="Genomic_DNA"/>
</dbReference>
<keyword evidence="2" id="KW-0813">Transport</keyword>
<dbReference type="InterPro" id="IPR050352">
    <property type="entry name" value="ABCG_transporters"/>
</dbReference>
<evidence type="ECO:0000256" key="2">
    <source>
        <dbReference type="ARBA" id="ARBA00022448"/>
    </source>
</evidence>
<evidence type="ECO:0000256" key="5">
    <source>
        <dbReference type="ARBA" id="ARBA00023136"/>
    </source>
</evidence>
<comment type="subcellular location">
    <subcellularLocation>
        <location evidence="1">Membrane</location>
        <topology evidence="1">Multi-pass membrane protein</topology>
    </subcellularLocation>
</comment>
<evidence type="ECO:0000313" key="9">
    <source>
        <dbReference type="Proteomes" id="UP001212152"/>
    </source>
</evidence>
<feature type="transmembrane region" description="Helical" evidence="6">
    <location>
        <begin position="116"/>
        <end position="135"/>
    </location>
</feature>
<feature type="transmembrane region" description="Helical" evidence="6">
    <location>
        <begin position="55"/>
        <end position="75"/>
    </location>
</feature>
<evidence type="ECO:0000259" key="7">
    <source>
        <dbReference type="Pfam" id="PF01061"/>
    </source>
</evidence>
<protein>
    <submittedName>
        <fullName evidence="8">ATP-binding cassette sub- G member 2</fullName>
    </submittedName>
</protein>
<keyword evidence="4 6" id="KW-1133">Transmembrane helix</keyword>
<evidence type="ECO:0000256" key="4">
    <source>
        <dbReference type="ARBA" id="ARBA00022989"/>
    </source>
</evidence>
<name>A0AAD5XLS8_9FUNG</name>
<proteinExistence type="predicted"/>
<reference evidence="8" key="1">
    <citation type="submission" date="2020-05" db="EMBL/GenBank/DDBJ databases">
        <title>Phylogenomic resolution of chytrid fungi.</title>
        <authorList>
            <person name="Stajich J.E."/>
            <person name="Amses K."/>
            <person name="Simmons R."/>
            <person name="Seto K."/>
            <person name="Myers J."/>
            <person name="Bonds A."/>
            <person name="Quandt C.A."/>
            <person name="Barry K."/>
            <person name="Liu P."/>
            <person name="Grigoriev I."/>
            <person name="Longcore J.E."/>
            <person name="James T.Y."/>
        </authorList>
    </citation>
    <scope>NUCLEOTIDE SEQUENCE</scope>
    <source>
        <strain evidence="8">JEL0379</strain>
    </source>
</reference>
<dbReference type="PANTHER" id="PTHR48041:SF122">
    <property type="entry name" value="ABC TRANSPORTER DOMAIN-CONTAINING PROTEIN"/>
    <property type="match status" value="1"/>
</dbReference>
<dbReference type="AlphaFoldDB" id="A0AAD5XLS8"/>
<gene>
    <name evidence="8" type="primary">ABCG2_1</name>
    <name evidence="8" type="ORF">HDU87_001676</name>
</gene>
<keyword evidence="5 6" id="KW-0472">Membrane</keyword>